<dbReference type="EMBL" id="RHFK02000001">
    <property type="protein sequence ID" value="TWW80496.1"/>
    <property type="molecule type" value="Genomic_DNA"/>
</dbReference>
<dbReference type="InterPro" id="IPR011948">
    <property type="entry name" value="Dullard_phosphatase"/>
</dbReference>
<dbReference type="CDD" id="cd07521">
    <property type="entry name" value="HAD_FCP1-like"/>
    <property type="match status" value="1"/>
</dbReference>
<comment type="caution">
    <text evidence="4">The sequence shown here is derived from an EMBL/GenBank/DDBJ whole genome shotgun (WGS) entry which is preliminary data.</text>
</comment>
<evidence type="ECO:0000256" key="1">
    <source>
        <dbReference type="ARBA" id="ARBA00022912"/>
    </source>
</evidence>
<evidence type="ECO:0000313" key="5">
    <source>
        <dbReference type="Proteomes" id="UP000324091"/>
    </source>
</evidence>
<organism evidence="4 5">
    <name type="scientific">Takifugu flavidus</name>
    <name type="common">sansaifugu</name>
    <dbReference type="NCBI Taxonomy" id="433684"/>
    <lineage>
        <taxon>Eukaryota</taxon>
        <taxon>Metazoa</taxon>
        <taxon>Chordata</taxon>
        <taxon>Craniata</taxon>
        <taxon>Vertebrata</taxon>
        <taxon>Euteleostomi</taxon>
        <taxon>Actinopterygii</taxon>
        <taxon>Neopterygii</taxon>
        <taxon>Teleostei</taxon>
        <taxon>Neoteleostei</taxon>
        <taxon>Acanthomorphata</taxon>
        <taxon>Eupercaria</taxon>
        <taxon>Tetraodontiformes</taxon>
        <taxon>Tetradontoidea</taxon>
        <taxon>Tetraodontidae</taxon>
        <taxon>Takifugu</taxon>
    </lineage>
</organism>
<feature type="region of interest" description="Disordered" evidence="2">
    <location>
        <begin position="356"/>
        <end position="392"/>
    </location>
</feature>
<dbReference type="Proteomes" id="UP000324091">
    <property type="component" value="Chromosome 1"/>
</dbReference>
<feature type="region of interest" description="Disordered" evidence="2">
    <location>
        <begin position="1"/>
        <end position="20"/>
    </location>
</feature>
<dbReference type="SMART" id="SM00577">
    <property type="entry name" value="CPDc"/>
    <property type="match status" value="1"/>
</dbReference>
<dbReference type="Pfam" id="PF03031">
    <property type="entry name" value="NIF"/>
    <property type="match status" value="1"/>
</dbReference>
<dbReference type="InterPro" id="IPR004274">
    <property type="entry name" value="FCP1_dom"/>
</dbReference>
<evidence type="ECO:0000256" key="2">
    <source>
        <dbReference type="SAM" id="MobiDB-lite"/>
    </source>
</evidence>
<feature type="region of interest" description="Disordered" evidence="2">
    <location>
        <begin position="240"/>
        <end position="262"/>
    </location>
</feature>
<keyword evidence="1" id="KW-0904">Protein phosphatase</keyword>
<dbReference type="InterPro" id="IPR036412">
    <property type="entry name" value="HAD-like_sf"/>
</dbReference>
<feature type="compositionally biased region" description="Acidic residues" evidence="2">
    <location>
        <begin position="517"/>
        <end position="528"/>
    </location>
</feature>
<proteinExistence type="predicted"/>
<gene>
    <name evidence="4" type="ORF">D4764_01G0003110</name>
</gene>
<feature type="compositionally biased region" description="Acidic residues" evidence="2">
    <location>
        <begin position="240"/>
        <end position="260"/>
    </location>
</feature>
<keyword evidence="5" id="KW-1185">Reference proteome</keyword>
<protein>
    <submittedName>
        <fullName evidence="4">CTD small phosphatase-like protein</fullName>
    </submittedName>
</protein>
<reference evidence="4 5" key="1">
    <citation type="submission" date="2019-04" db="EMBL/GenBank/DDBJ databases">
        <title>Chromosome genome assembly for Takifugu flavidus.</title>
        <authorList>
            <person name="Xiao S."/>
        </authorList>
    </citation>
    <scope>NUCLEOTIDE SEQUENCE [LARGE SCALE GENOMIC DNA]</scope>
    <source>
        <strain evidence="4">HTHZ2018</strain>
        <tissue evidence="4">Muscle</tissue>
    </source>
</reference>
<dbReference type="InterPro" id="IPR023214">
    <property type="entry name" value="HAD_sf"/>
</dbReference>
<dbReference type="SUPFAM" id="SSF56784">
    <property type="entry name" value="HAD-like"/>
    <property type="match status" value="1"/>
</dbReference>
<keyword evidence="1" id="KW-0378">Hydrolase</keyword>
<evidence type="ECO:0000259" key="3">
    <source>
        <dbReference type="PROSITE" id="PS50969"/>
    </source>
</evidence>
<feature type="compositionally biased region" description="Polar residues" evidence="2">
    <location>
        <begin position="1"/>
        <end position="11"/>
    </location>
</feature>
<accession>A0A5C6PNM1</accession>
<dbReference type="InterPro" id="IPR050365">
    <property type="entry name" value="TIM50"/>
</dbReference>
<dbReference type="Gene3D" id="3.40.50.1000">
    <property type="entry name" value="HAD superfamily/HAD-like"/>
    <property type="match status" value="1"/>
</dbReference>
<dbReference type="PROSITE" id="PS50969">
    <property type="entry name" value="FCP1"/>
    <property type="match status" value="1"/>
</dbReference>
<feature type="region of interest" description="Disordered" evidence="2">
    <location>
        <begin position="488"/>
        <end position="568"/>
    </location>
</feature>
<dbReference type="AlphaFoldDB" id="A0A5C6PNM1"/>
<feature type="domain" description="FCP1 homology" evidence="3">
    <location>
        <begin position="580"/>
        <end position="723"/>
    </location>
</feature>
<dbReference type="PANTHER" id="PTHR12210">
    <property type="entry name" value="DULLARD PROTEIN PHOSPHATASE"/>
    <property type="match status" value="1"/>
</dbReference>
<evidence type="ECO:0000313" key="4">
    <source>
        <dbReference type="EMBL" id="TWW80496.1"/>
    </source>
</evidence>
<dbReference type="NCBIfam" id="TIGR02251">
    <property type="entry name" value="HIF-SF_euk"/>
    <property type="match status" value="1"/>
</dbReference>
<sequence>MYLENSMQGTVSGEEEQSAEAMIAEQCQLPKEAATDLTDLLKQRDKSAIEAVVEYAEQTVQREVEPSVFHVELQMTRDEDESFPHCDHLPESLTSDAFFESDEFGDKCETSRLSQPLSECDQHSEGIRPCKSCQHCANHSTVTNCFPCSEHQTEALQLSQQCEAFDHHFDREPNKWAAIYKEFEQCDTPESTLVPADPLTVHQQHDCFDSEPELSVKDSEESTINGCTPNTLDSLDSLESELDENEESDEAEHDETDEEIPGFSHFNAPAHVYSDDREASECCDAYKLRKANMSCVDYNECVKGYFGISHYKPSVTSEQWNSDMSSEFFSEEDGSSYCSSVETKSFKTCLDGSIPSDPCSDSSGESDKGAQEDSSDEQTQWESFEDEDEEIEQRHLNACQEEGMKTPVDIVIEDYFDLFDRGEYYGHTFLQKTQYISCFDGGDIDARLHLQSQVHKQTEYECKEISAKTEQYTVQDSDPSCDVLEGAAEEEGLRDDTSSGSMTDPDECMQEWGSSLADDETECDEAEEDRTCEFYDQVSEDKELTNSEEEDTHEATEQTGDTEEEEFDDETSEFCECEYCIPPDEQPVSDADFIIPVEIEGTVHQVYVLKRPHVDEFLKRMGELFECVLFTASLSKYADPVSDMLDTWGAFRNRLFRESCVFHKGNYVKDLSRLGRDLDKVIIIDNSPVSYIFHPENAVPVVSWFDDKSDTELLDLIPFFERLSQADDIYPFLTEQRTSG</sequence>
<feature type="compositionally biased region" description="Basic and acidic residues" evidence="2">
    <location>
        <begin position="529"/>
        <end position="545"/>
    </location>
</feature>
<dbReference type="FunFam" id="3.40.50.1000:FF:000093">
    <property type="entry name" value="NLI interacting factor-like phosphatase family protein"/>
    <property type="match status" value="1"/>
</dbReference>
<dbReference type="GO" id="GO:0004721">
    <property type="term" value="F:phosphoprotein phosphatase activity"/>
    <property type="evidence" value="ECO:0007669"/>
    <property type="project" value="UniProtKB-KW"/>
</dbReference>
<name>A0A5C6PNM1_9TELE</name>